<dbReference type="GO" id="GO:0004190">
    <property type="term" value="F:aspartic-type endopeptidase activity"/>
    <property type="evidence" value="ECO:0007669"/>
    <property type="project" value="InterPro"/>
</dbReference>
<dbReference type="EMBL" id="AVOT02054409">
    <property type="protein sequence ID" value="MBW0549114.1"/>
    <property type="molecule type" value="Genomic_DNA"/>
</dbReference>
<reference evidence="1" key="1">
    <citation type="submission" date="2021-03" db="EMBL/GenBank/DDBJ databases">
        <title>Draft genome sequence of rust myrtle Austropuccinia psidii MF-1, a brazilian biotype.</title>
        <authorList>
            <person name="Quecine M.C."/>
            <person name="Pachon D.M.R."/>
            <person name="Bonatelli M.L."/>
            <person name="Correr F.H."/>
            <person name="Franceschini L.M."/>
            <person name="Leite T.F."/>
            <person name="Margarido G.R.A."/>
            <person name="Almeida C.A."/>
            <person name="Ferrarezi J.A."/>
            <person name="Labate C.A."/>
        </authorList>
    </citation>
    <scope>NUCLEOTIDE SEQUENCE</scope>
    <source>
        <strain evidence="1">MF-1</strain>
    </source>
</reference>
<dbReference type="GO" id="GO:0006508">
    <property type="term" value="P:proteolysis"/>
    <property type="evidence" value="ECO:0007669"/>
    <property type="project" value="InterPro"/>
</dbReference>
<evidence type="ECO:0000313" key="1">
    <source>
        <dbReference type="EMBL" id="MBW0549114.1"/>
    </source>
</evidence>
<evidence type="ECO:0000313" key="2">
    <source>
        <dbReference type="Proteomes" id="UP000765509"/>
    </source>
</evidence>
<dbReference type="PROSITE" id="PS00141">
    <property type="entry name" value="ASP_PROTEASE"/>
    <property type="match status" value="1"/>
</dbReference>
<keyword evidence="2" id="KW-1185">Reference proteome</keyword>
<proteinExistence type="predicted"/>
<gene>
    <name evidence="1" type="ORF">O181_088829</name>
</gene>
<comment type="caution">
    <text evidence="1">The sequence shown here is derived from an EMBL/GenBank/DDBJ whole genome shotgun (WGS) entry which is preliminary data.</text>
</comment>
<dbReference type="AlphaFoldDB" id="A0A9Q3ISG9"/>
<organism evidence="1 2">
    <name type="scientific">Austropuccinia psidii MF-1</name>
    <dbReference type="NCBI Taxonomy" id="1389203"/>
    <lineage>
        <taxon>Eukaryota</taxon>
        <taxon>Fungi</taxon>
        <taxon>Dikarya</taxon>
        <taxon>Basidiomycota</taxon>
        <taxon>Pucciniomycotina</taxon>
        <taxon>Pucciniomycetes</taxon>
        <taxon>Pucciniales</taxon>
        <taxon>Sphaerophragmiaceae</taxon>
        <taxon>Austropuccinia</taxon>
    </lineage>
</organism>
<sequence length="247" mass="26458">MMGCKIFDVNTLTKFLAFYVLQSLPSSFQIISNNIYQSTEISGIVHSLDKVLSEIEISFSRRLDSAQNLSALKAQGSHKAQRAAREEGKLGSPQIFSALQAKASPKTAILDSGASYSLLKDNSRFISTSANRIPLSLADESSIIATEIGTAIISSSNASPIQLRKSMVIPSVTNPLIALSSFLRKHCSLIGMGDSVKLVSKDGNPLLEGSLKDKALSINLKGSSIHNISTPVDLLIIYKALGHPSLQ</sequence>
<protein>
    <submittedName>
        <fullName evidence="1">Uncharacterized protein</fullName>
    </submittedName>
</protein>
<accession>A0A9Q3ISG9</accession>
<dbReference type="Proteomes" id="UP000765509">
    <property type="component" value="Unassembled WGS sequence"/>
</dbReference>
<name>A0A9Q3ISG9_9BASI</name>
<dbReference type="InterPro" id="IPR001969">
    <property type="entry name" value="Aspartic_peptidase_AS"/>
</dbReference>